<dbReference type="RefSeq" id="WP_031573485.1">
    <property type="nucleotide sequence ID" value="NZ_FNDZ01000001.1"/>
</dbReference>
<protein>
    <submittedName>
        <fullName evidence="11">TRAP-type C4-dicarboxylate transport system, small permease component</fullName>
    </submittedName>
</protein>
<feature type="transmembrane region" description="Helical" evidence="9">
    <location>
        <begin position="48"/>
        <end position="65"/>
    </location>
</feature>
<dbReference type="InterPro" id="IPR007387">
    <property type="entry name" value="TRAP_DctQ"/>
</dbReference>
<evidence type="ECO:0000256" key="2">
    <source>
        <dbReference type="ARBA" id="ARBA00022448"/>
    </source>
</evidence>
<keyword evidence="6 9" id="KW-1133">Transmembrane helix</keyword>
<feature type="transmembrane region" description="Helical" evidence="9">
    <location>
        <begin position="12"/>
        <end position="36"/>
    </location>
</feature>
<evidence type="ECO:0000256" key="4">
    <source>
        <dbReference type="ARBA" id="ARBA00022519"/>
    </source>
</evidence>
<evidence type="ECO:0000313" key="12">
    <source>
        <dbReference type="Proteomes" id="UP000183255"/>
    </source>
</evidence>
<accession>A0A1G8H0U2</accession>
<evidence type="ECO:0000256" key="1">
    <source>
        <dbReference type="ARBA" id="ARBA00004429"/>
    </source>
</evidence>
<keyword evidence="4" id="KW-0997">Cell inner membrane</keyword>
<dbReference type="Proteomes" id="UP000183255">
    <property type="component" value="Unassembled WGS sequence"/>
</dbReference>
<keyword evidence="2" id="KW-0813">Transport</keyword>
<dbReference type="GO" id="GO:0005886">
    <property type="term" value="C:plasma membrane"/>
    <property type="evidence" value="ECO:0007669"/>
    <property type="project" value="UniProtKB-SubCell"/>
</dbReference>
<keyword evidence="7 9" id="KW-0472">Membrane</keyword>
<dbReference type="AlphaFoldDB" id="A0A1G8H0U2"/>
<evidence type="ECO:0000313" key="11">
    <source>
        <dbReference type="EMBL" id="SDI00278.1"/>
    </source>
</evidence>
<feature type="transmembrane region" description="Helical" evidence="9">
    <location>
        <begin position="127"/>
        <end position="148"/>
    </location>
</feature>
<dbReference type="Pfam" id="PF04290">
    <property type="entry name" value="DctQ"/>
    <property type="match status" value="1"/>
</dbReference>
<sequence>MKGHFRNFFVHFELIIGSVFLSITSVLVLINVFTRYFLRFTFNWTEEVAVGAFVWVIFLGLASAYKTKGLIGIEVLTNLVPDKYQPIVLMITSSVVTVLSGTMFYLSFLYFMNSTKITAALELSYKFIYIAIVISFGLITIYSIYFLVQSIRKVFLKRDVKLEIGDPEDQGVEE</sequence>
<evidence type="ECO:0000256" key="7">
    <source>
        <dbReference type="ARBA" id="ARBA00023136"/>
    </source>
</evidence>
<dbReference type="PANTHER" id="PTHR35011:SF4">
    <property type="entry name" value="SLL1102 PROTEIN"/>
    <property type="match status" value="1"/>
</dbReference>
<dbReference type="EMBL" id="FNDZ01000001">
    <property type="protein sequence ID" value="SDI00278.1"/>
    <property type="molecule type" value="Genomic_DNA"/>
</dbReference>
<gene>
    <name evidence="11" type="ORF">SAMN05421804_101435</name>
</gene>
<dbReference type="PANTHER" id="PTHR35011">
    <property type="entry name" value="2,3-DIKETO-L-GULONATE TRAP TRANSPORTER SMALL PERMEASE PROTEIN YIAM"/>
    <property type="match status" value="1"/>
</dbReference>
<keyword evidence="5 9" id="KW-0812">Transmembrane</keyword>
<evidence type="ECO:0000259" key="10">
    <source>
        <dbReference type="Pfam" id="PF04290"/>
    </source>
</evidence>
<feature type="transmembrane region" description="Helical" evidence="9">
    <location>
        <begin position="86"/>
        <end position="107"/>
    </location>
</feature>
<feature type="domain" description="Tripartite ATP-independent periplasmic transporters DctQ component" evidence="10">
    <location>
        <begin position="26"/>
        <end position="152"/>
    </location>
</feature>
<dbReference type="InterPro" id="IPR055348">
    <property type="entry name" value="DctQ"/>
</dbReference>
<reference evidence="11 12" key="1">
    <citation type="submission" date="2016-10" db="EMBL/GenBank/DDBJ databases">
        <authorList>
            <person name="de Groot N.N."/>
        </authorList>
    </citation>
    <scope>NUCLEOTIDE SEQUENCE [LARGE SCALE GENOMIC DNA]</scope>
    <source>
        <strain evidence="11 12">CGMCC 1.5058</strain>
    </source>
</reference>
<comment type="subcellular location">
    <subcellularLocation>
        <location evidence="1">Cell inner membrane</location>
        <topology evidence="1">Multi-pass membrane protein</topology>
    </subcellularLocation>
</comment>
<evidence type="ECO:0000256" key="3">
    <source>
        <dbReference type="ARBA" id="ARBA00022475"/>
    </source>
</evidence>
<evidence type="ECO:0000256" key="6">
    <source>
        <dbReference type="ARBA" id="ARBA00022989"/>
    </source>
</evidence>
<organism evidence="11 12">
    <name type="scientific">Proteiniclasticum ruminis</name>
    <dbReference type="NCBI Taxonomy" id="398199"/>
    <lineage>
        <taxon>Bacteria</taxon>
        <taxon>Bacillati</taxon>
        <taxon>Bacillota</taxon>
        <taxon>Clostridia</taxon>
        <taxon>Eubacteriales</taxon>
        <taxon>Clostridiaceae</taxon>
        <taxon>Proteiniclasticum</taxon>
    </lineage>
</organism>
<evidence type="ECO:0000256" key="8">
    <source>
        <dbReference type="ARBA" id="ARBA00038436"/>
    </source>
</evidence>
<comment type="similarity">
    <text evidence="8">Belongs to the TRAP transporter small permease family.</text>
</comment>
<name>A0A1G8H0U2_9CLOT</name>
<keyword evidence="3" id="KW-1003">Cell membrane</keyword>
<evidence type="ECO:0000256" key="9">
    <source>
        <dbReference type="SAM" id="Phobius"/>
    </source>
</evidence>
<proteinExistence type="inferred from homology"/>
<evidence type="ECO:0000256" key="5">
    <source>
        <dbReference type="ARBA" id="ARBA00022692"/>
    </source>
</evidence>